<feature type="compositionally biased region" description="Basic residues" evidence="1">
    <location>
        <begin position="54"/>
        <end position="63"/>
    </location>
</feature>
<evidence type="ECO:0000313" key="3">
    <source>
        <dbReference type="Proteomes" id="UP000785200"/>
    </source>
</evidence>
<comment type="caution">
    <text evidence="2">The sequence shown here is derived from an EMBL/GenBank/DDBJ whole genome shotgun (WGS) entry which is preliminary data.</text>
</comment>
<keyword evidence="3" id="KW-1185">Reference proteome</keyword>
<dbReference type="PANTHER" id="PTHR28272:SF1">
    <property type="entry name" value="RIBONUCLEASES P_MRP PROTEIN SUBUNIT POP3"/>
    <property type="match status" value="1"/>
</dbReference>
<sequence>MDRKPKTVFQLDSPFTATQWPQISSQTQETILELSCSLLSQIGQHRSNHITTSKGKRKKRKRHQEANSEDAPIVVIPPPPEISSFLVIGMNSIIRTLEFSSQKSRPQIRVLEISGDTTNPGGESQKVTKQDLSDVENHSLSQGHFSAIFVCRCLQSSVLYEHLPQLVYTASLAFPSQPPTKLVELPSGSEARLAKALGIPRVSSIGVLDGAPLSQSLVDLVRGVSDIEIPWLQQAKRSKYLPVKINAIGSFTTTVKKDKD</sequence>
<evidence type="ECO:0000256" key="1">
    <source>
        <dbReference type="SAM" id="MobiDB-lite"/>
    </source>
</evidence>
<dbReference type="GO" id="GO:0004526">
    <property type="term" value="F:ribonuclease P activity"/>
    <property type="evidence" value="ECO:0007669"/>
    <property type="project" value="TreeGrafter"/>
</dbReference>
<reference evidence="2" key="1">
    <citation type="submission" date="2019-07" db="EMBL/GenBank/DDBJ databases">
        <title>Hyphodiscus hymeniophilus genome sequencing and assembly.</title>
        <authorList>
            <person name="Kramer G."/>
            <person name="Nodwell J."/>
        </authorList>
    </citation>
    <scope>NUCLEOTIDE SEQUENCE</scope>
    <source>
        <strain evidence="2">ATCC 34498</strain>
    </source>
</reference>
<dbReference type="Pfam" id="PF08228">
    <property type="entry name" value="RNase_P_pop3"/>
    <property type="match status" value="1"/>
</dbReference>
<name>A0A9P6VGY0_9HELO</name>
<evidence type="ECO:0000313" key="2">
    <source>
        <dbReference type="EMBL" id="KAG0647568.1"/>
    </source>
</evidence>
<dbReference type="EMBL" id="VNKQ01000012">
    <property type="protein sequence ID" value="KAG0647568.1"/>
    <property type="molecule type" value="Genomic_DNA"/>
</dbReference>
<gene>
    <name evidence="2" type="ORF">D0Z07_6584</name>
</gene>
<dbReference type="PANTHER" id="PTHR28272">
    <property type="entry name" value="RIBONUCLEASES P/MRP PROTEIN SUBUNIT POP3"/>
    <property type="match status" value="1"/>
</dbReference>
<dbReference type="InterPro" id="IPR013241">
    <property type="entry name" value="RNase_P_Pop3"/>
</dbReference>
<protein>
    <submittedName>
        <fullName evidence="2">Uncharacterized protein</fullName>
    </submittedName>
</protein>
<dbReference type="GO" id="GO:0005829">
    <property type="term" value="C:cytosol"/>
    <property type="evidence" value="ECO:0007669"/>
    <property type="project" value="TreeGrafter"/>
</dbReference>
<organism evidence="2 3">
    <name type="scientific">Hyphodiscus hymeniophilus</name>
    <dbReference type="NCBI Taxonomy" id="353542"/>
    <lineage>
        <taxon>Eukaryota</taxon>
        <taxon>Fungi</taxon>
        <taxon>Dikarya</taxon>
        <taxon>Ascomycota</taxon>
        <taxon>Pezizomycotina</taxon>
        <taxon>Leotiomycetes</taxon>
        <taxon>Helotiales</taxon>
        <taxon>Hyphodiscaceae</taxon>
        <taxon>Hyphodiscus</taxon>
    </lineage>
</organism>
<dbReference type="GO" id="GO:0000171">
    <property type="term" value="F:ribonuclease MRP activity"/>
    <property type="evidence" value="ECO:0007669"/>
    <property type="project" value="TreeGrafter"/>
</dbReference>
<dbReference type="GO" id="GO:0008033">
    <property type="term" value="P:tRNA processing"/>
    <property type="evidence" value="ECO:0007669"/>
    <property type="project" value="InterPro"/>
</dbReference>
<dbReference type="Proteomes" id="UP000785200">
    <property type="component" value="Unassembled WGS sequence"/>
</dbReference>
<feature type="region of interest" description="Disordered" evidence="1">
    <location>
        <begin position="45"/>
        <end position="74"/>
    </location>
</feature>
<accession>A0A9P6VGY0</accession>
<proteinExistence type="predicted"/>
<dbReference type="AlphaFoldDB" id="A0A9P6VGY0"/>
<dbReference type="GO" id="GO:0006364">
    <property type="term" value="P:rRNA processing"/>
    <property type="evidence" value="ECO:0007669"/>
    <property type="project" value="InterPro"/>
</dbReference>
<dbReference type="GO" id="GO:0005655">
    <property type="term" value="C:nucleolar ribonuclease P complex"/>
    <property type="evidence" value="ECO:0007669"/>
    <property type="project" value="TreeGrafter"/>
</dbReference>
<dbReference type="GO" id="GO:0034965">
    <property type="term" value="P:intronic box C/D snoRNA processing"/>
    <property type="evidence" value="ECO:0007669"/>
    <property type="project" value="TreeGrafter"/>
</dbReference>
<dbReference type="GO" id="GO:0000172">
    <property type="term" value="C:ribonuclease MRP complex"/>
    <property type="evidence" value="ECO:0007669"/>
    <property type="project" value="TreeGrafter"/>
</dbReference>
<dbReference type="OrthoDB" id="20109at2759"/>